<dbReference type="InterPro" id="IPR019734">
    <property type="entry name" value="TPR_rpt"/>
</dbReference>
<dbReference type="VEuPathDB" id="FungiDB:PSHT_04410"/>
<feature type="compositionally biased region" description="Basic residues" evidence="1">
    <location>
        <begin position="19"/>
        <end position="28"/>
    </location>
</feature>
<gene>
    <name evidence="2" type="ORF">PSHT_04410</name>
</gene>
<feature type="compositionally biased region" description="Acidic residues" evidence="1">
    <location>
        <begin position="476"/>
        <end position="487"/>
    </location>
</feature>
<dbReference type="Gene3D" id="1.25.40.10">
    <property type="entry name" value="Tetratricopeptide repeat domain"/>
    <property type="match status" value="1"/>
</dbReference>
<sequence length="504" mass="56450">MTGKPVNKSQGSGKEMARTKHTRRKNKKVSVVVPTEQQEENFTEEEIDGLIDQAEQHLILSEFDTAKSLCQRVINRNDTHLRALENLALCELELGDLKSARKLFQKCLSHSSSNPQPTVHLYLAQLSNSPKESLNHFKKALDLLKIKLNTILESKQVNTEDNQSSVNTVHWSIDESQIRRSCSRALIYITDAKKIVVISFEESAEAKCLEYLAMASSLDPTDPEPLQTLASVRLSQSETNLAKEALLLSWSLWRDKVPIPKRNTTSGRYYQANEQEMIQDPDEDQTEADGDRTMDSIDSQMIISEDALIEEELEEDKKQGDINLPPIESRIQWSKLAIECEMWNSAIEVLHQCEAENDQDGEIEYLLALSWHLLGQSRPTTTDTTPPTVTSKVLSATIEALGQPPSSVNPFSDFAVGDGLGKMECWLEAKECIETCLQLYAKLGDDSGIDQSILTHLEELKVELSNAGLPIQNTNNDDDQDDEDDDQSATNDADWVDASDVEMA</sequence>
<evidence type="ECO:0000256" key="1">
    <source>
        <dbReference type="SAM" id="MobiDB-lite"/>
    </source>
</evidence>
<name>A0A2S4WD34_9BASI</name>
<dbReference type="InterPro" id="IPR011990">
    <property type="entry name" value="TPR-like_helical_dom_sf"/>
</dbReference>
<feature type="region of interest" description="Disordered" evidence="1">
    <location>
        <begin position="1"/>
        <end position="41"/>
    </location>
</feature>
<reference evidence="3" key="3">
    <citation type="journal article" date="2018" name="Mol. Plant Microbe Interact.">
        <title>Genome sequence resources for the wheat stripe rust pathogen (Puccinia striiformis f. sp. tritici) and the barley stripe rust pathogen (Puccinia striiformis f. sp. hordei).</title>
        <authorList>
            <person name="Xia C."/>
            <person name="Wang M."/>
            <person name="Yin C."/>
            <person name="Cornejo O.E."/>
            <person name="Hulbert S.H."/>
            <person name="Chen X."/>
        </authorList>
    </citation>
    <scope>NUCLEOTIDE SEQUENCE [LARGE SCALE GENOMIC DNA]</scope>
    <source>
        <strain evidence="3">93TX-2</strain>
    </source>
</reference>
<feature type="compositionally biased region" description="Acidic residues" evidence="1">
    <location>
        <begin position="494"/>
        <end position="504"/>
    </location>
</feature>
<dbReference type="SMART" id="SM00028">
    <property type="entry name" value="TPR"/>
    <property type="match status" value="2"/>
</dbReference>
<evidence type="ECO:0000313" key="3">
    <source>
        <dbReference type="Proteomes" id="UP000238274"/>
    </source>
</evidence>
<reference evidence="2 3" key="1">
    <citation type="submission" date="2017-12" db="EMBL/GenBank/DDBJ databases">
        <title>Gene loss provides genomic basis for host adaptation in cereal stripe rust fungi.</title>
        <authorList>
            <person name="Xia C."/>
        </authorList>
    </citation>
    <scope>NUCLEOTIDE SEQUENCE [LARGE SCALE GENOMIC DNA]</scope>
    <source>
        <strain evidence="2 3">93TX-2</strain>
    </source>
</reference>
<keyword evidence="3" id="KW-1185">Reference proteome</keyword>
<protein>
    <submittedName>
        <fullName evidence="2">Uncharacterized protein</fullName>
    </submittedName>
</protein>
<dbReference type="AlphaFoldDB" id="A0A2S4WD34"/>
<accession>A0A2S4WD34</accession>
<dbReference type="Proteomes" id="UP000238274">
    <property type="component" value="Unassembled WGS sequence"/>
</dbReference>
<dbReference type="EMBL" id="PKSM01000045">
    <property type="protein sequence ID" value="POW19648.1"/>
    <property type="molecule type" value="Genomic_DNA"/>
</dbReference>
<dbReference type="CDD" id="cd24142">
    <property type="entry name" value="ACL4-like"/>
    <property type="match status" value="1"/>
</dbReference>
<dbReference type="SUPFAM" id="SSF48452">
    <property type="entry name" value="TPR-like"/>
    <property type="match status" value="1"/>
</dbReference>
<proteinExistence type="predicted"/>
<dbReference type="OrthoDB" id="1914839at2759"/>
<feature type="region of interest" description="Disordered" evidence="1">
    <location>
        <begin position="468"/>
        <end position="504"/>
    </location>
</feature>
<reference evidence="3" key="2">
    <citation type="journal article" date="2018" name="BMC Genomics">
        <title>Genomic insights into host adaptation between the wheat stripe rust pathogen (Puccinia striiformis f. sp. tritici) and the barley stripe rust pathogen (Puccinia striiformis f. sp. hordei).</title>
        <authorList>
            <person name="Xia C."/>
            <person name="Wang M."/>
            <person name="Yin C."/>
            <person name="Cornejo O.E."/>
            <person name="Hulbert S.H."/>
            <person name="Chen X."/>
        </authorList>
    </citation>
    <scope>NUCLEOTIDE SEQUENCE [LARGE SCALE GENOMIC DNA]</scope>
    <source>
        <strain evidence="3">93TX-2</strain>
    </source>
</reference>
<organism evidence="2 3">
    <name type="scientific">Puccinia striiformis</name>
    <dbReference type="NCBI Taxonomy" id="27350"/>
    <lineage>
        <taxon>Eukaryota</taxon>
        <taxon>Fungi</taxon>
        <taxon>Dikarya</taxon>
        <taxon>Basidiomycota</taxon>
        <taxon>Pucciniomycotina</taxon>
        <taxon>Pucciniomycetes</taxon>
        <taxon>Pucciniales</taxon>
        <taxon>Pucciniaceae</taxon>
        <taxon>Puccinia</taxon>
    </lineage>
</organism>
<evidence type="ECO:0000313" key="2">
    <source>
        <dbReference type="EMBL" id="POW19648.1"/>
    </source>
</evidence>
<comment type="caution">
    <text evidence="2">The sequence shown here is derived from an EMBL/GenBank/DDBJ whole genome shotgun (WGS) entry which is preliminary data.</text>
</comment>